<dbReference type="EMBL" id="BKCJ010010155">
    <property type="protein sequence ID" value="GEU90301.1"/>
    <property type="molecule type" value="Genomic_DNA"/>
</dbReference>
<evidence type="ECO:0000256" key="13">
    <source>
        <dbReference type="ARBA" id="ARBA00022989"/>
    </source>
</evidence>
<keyword evidence="15 21" id="KW-0675">Receptor</keyword>
<dbReference type="PROSITE" id="PS50011">
    <property type="entry name" value="PROTEIN_KINASE_DOM"/>
    <property type="match status" value="1"/>
</dbReference>
<evidence type="ECO:0000256" key="17">
    <source>
        <dbReference type="ARBA" id="ARBA00047899"/>
    </source>
</evidence>
<dbReference type="GO" id="GO:0004674">
    <property type="term" value="F:protein serine/threonine kinase activity"/>
    <property type="evidence" value="ECO:0007669"/>
    <property type="project" value="UniProtKB-KW"/>
</dbReference>
<evidence type="ECO:0000256" key="1">
    <source>
        <dbReference type="ARBA" id="ARBA00004479"/>
    </source>
</evidence>
<dbReference type="SUPFAM" id="SSF56112">
    <property type="entry name" value="Protein kinase-like (PK-like)"/>
    <property type="match status" value="1"/>
</dbReference>
<comment type="caution">
    <text evidence="21">The sequence shown here is derived from an EMBL/GenBank/DDBJ whole genome shotgun (WGS) entry which is preliminary data.</text>
</comment>
<evidence type="ECO:0000256" key="12">
    <source>
        <dbReference type="ARBA" id="ARBA00022840"/>
    </source>
</evidence>
<dbReference type="Gene3D" id="3.30.200.20">
    <property type="entry name" value="Phosphorylase Kinase, domain 1"/>
    <property type="match status" value="1"/>
</dbReference>
<dbReference type="Pfam" id="PF00069">
    <property type="entry name" value="Pkinase"/>
    <property type="match status" value="1"/>
</dbReference>
<keyword evidence="11 21" id="KW-0418">Kinase</keyword>
<keyword evidence="13 19" id="KW-1133">Transmembrane helix</keyword>
<dbReference type="GO" id="GO:0051707">
    <property type="term" value="P:response to other organism"/>
    <property type="evidence" value="ECO:0007669"/>
    <property type="project" value="UniProtKB-ARBA"/>
</dbReference>
<dbReference type="InterPro" id="IPR000719">
    <property type="entry name" value="Prot_kinase_dom"/>
</dbReference>
<dbReference type="FunFam" id="3.30.200.20:FF:000309">
    <property type="entry name" value="Leucine-rich repeat receptor protein kinase MSP1"/>
    <property type="match status" value="1"/>
</dbReference>
<evidence type="ECO:0000256" key="5">
    <source>
        <dbReference type="ARBA" id="ARBA00022614"/>
    </source>
</evidence>
<dbReference type="Gene3D" id="1.10.510.10">
    <property type="entry name" value="Transferase(Phosphotransferase) domain 1"/>
    <property type="match status" value="1"/>
</dbReference>
<evidence type="ECO:0000256" key="18">
    <source>
        <dbReference type="ARBA" id="ARBA00048679"/>
    </source>
</evidence>
<dbReference type="PANTHER" id="PTHR48005">
    <property type="entry name" value="LEUCINE RICH REPEAT KINASE 2"/>
    <property type="match status" value="1"/>
</dbReference>
<sequence length="627" mass="69359">MNSNLTGRLPKSLYNCSSLLRARFDGNQLTGDISESFGVYLHLNYISINDNKFYGTISDNWSKCKNLMTIQMGGNQISGNIPPSFGNLTQLQLLNLSSNNLVGEIPKQFRRMNGLLTLVLSNNRLSGVVPQDLGSLGELSLLDLSMNRLNGFIPSSLGDCLKLFNLNLSNNNLTQEIPDRIGSLLHLSYLDLSQNVLTGEIPSALSRLSSLVSLNISHNKLSGYIPKTFDLMNTLSSIDLSYNQLEGPIPNNKVFTNVSIEALQGNKDLCGNIPGLKQCASGMHKSNGNPKLALIISLPLLGALLLGGFTGMLAFYSRRLKKMSSTQLEDEDKHSEDFFSISTFNGRPTYHEILKVTEEFKETYCIGKGGCGSVYKAKLASGDTVAVKRLHSSSEMINRNDFLNEIRALTRIRHRNIVKLHGYCSHAQNSFLVYEYLEGGSLAYILSNQTAQNFDWKKRVNIIKGVAYALSYMHHDCSPPIVHRDISSKNILFDSEYEACVSDFGTSKILNKDSSNWSNVAGTFGYLAPEFAYTMKVTEKCDVYSFGVLVLEVIKGEHPGDMLTSLTSSSTNKVELQDLVDHRLPVPLLEIKKLVTLILALAIRCVNSDPDVRPTMYDVSQILAAFP</sequence>
<evidence type="ECO:0000259" key="20">
    <source>
        <dbReference type="PROSITE" id="PS50011"/>
    </source>
</evidence>
<dbReference type="InterPro" id="IPR011009">
    <property type="entry name" value="Kinase-like_dom_sf"/>
</dbReference>
<dbReference type="FunFam" id="3.80.10.10:FF:000095">
    <property type="entry name" value="LRR receptor-like serine/threonine-protein kinase GSO1"/>
    <property type="match status" value="1"/>
</dbReference>
<proteinExistence type="predicted"/>
<keyword evidence="14 19" id="KW-0472">Membrane</keyword>
<dbReference type="PROSITE" id="PS00109">
    <property type="entry name" value="PROTEIN_KINASE_TYR"/>
    <property type="match status" value="1"/>
</dbReference>
<evidence type="ECO:0000256" key="10">
    <source>
        <dbReference type="ARBA" id="ARBA00022741"/>
    </source>
</evidence>
<keyword evidence="10" id="KW-0547">Nucleotide-binding</keyword>
<evidence type="ECO:0000256" key="4">
    <source>
        <dbReference type="ARBA" id="ARBA00022553"/>
    </source>
</evidence>
<dbReference type="InterPro" id="IPR003591">
    <property type="entry name" value="Leu-rich_rpt_typical-subtyp"/>
</dbReference>
<keyword evidence="16" id="KW-0325">Glycoprotein</keyword>
<evidence type="ECO:0000256" key="2">
    <source>
        <dbReference type="ARBA" id="ARBA00012513"/>
    </source>
</evidence>
<evidence type="ECO:0000256" key="19">
    <source>
        <dbReference type="SAM" id="Phobius"/>
    </source>
</evidence>
<dbReference type="InterPro" id="IPR001611">
    <property type="entry name" value="Leu-rich_rpt"/>
</dbReference>
<dbReference type="InterPro" id="IPR051420">
    <property type="entry name" value="Ser_Thr_Kinases_DiverseReg"/>
</dbReference>
<dbReference type="GO" id="GO:0006952">
    <property type="term" value="P:defense response"/>
    <property type="evidence" value="ECO:0007669"/>
    <property type="project" value="UniProtKB-ARBA"/>
</dbReference>
<keyword evidence="6" id="KW-0808">Transferase</keyword>
<dbReference type="InterPro" id="IPR032675">
    <property type="entry name" value="LRR_dom_sf"/>
</dbReference>
<dbReference type="GO" id="GO:0005524">
    <property type="term" value="F:ATP binding"/>
    <property type="evidence" value="ECO:0007669"/>
    <property type="project" value="UniProtKB-KW"/>
</dbReference>
<keyword evidence="7 19" id="KW-0812">Transmembrane</keyword>
<protein>
    <recommendedName>
        <fullName evidence="2">non-specific serine/threonine protein kinase</fullName>
        <ecNumber evidence="2">2.7.11.1</ecNumber>
    </recommendedName>
</protein>
<dbReference type="GO" id="GO:0016020">
    <property type="term" value="C:membrane"/>
    <property type="evidence" value="ECO:0007669"/>
    <property type="project" value="UniProtKB-SubCell"/>
</dbReference>
<reference evidence="21" key="1">
    <citation type="journal article" date="2019" name="Sci. Rep.">
        <title>Draft genome of Tanacetum cinerariifolium, the natural source of mosquito coil.</title>
        <authorList>
            <person name="Yamashiro T."/>
            <person name="Shiraishi A."/>
            <person name="Satake H."/>
            <person name="Nakayama K."/>
        </authorList>
    </citation>
    <scope>NUCLEOTIDE SEQUENCE</scope>
</reference>
<evidence type="ECO:0000256" key="15">
    <source>
        <dbReference type="ARBA" id="ARBA00023170"/>
    </source>
</evidence>
<evidence type="ECO:0000256" key="8">
    <source>
        <dbReference type="ARBA" id="ARBA00022729"/>
    </source>
</evidence>
<evidence type="ECO:0000256" key="6">
    <source>
        <dbReference type="ARBA" id="ARBA00022679"/>
    </source>
</evidence>
<dbReference type="Pfam" id="PF13855">
    <property type="entry name" value="LRR_8"/>
    <property type="match status" value="3"/>
</dbReference>
<comment type="catalytic activity">
    <reaction evidence="17">
        <text>L-threonyl-[protein] + ATP = O-phospho-L-threonyl-[protein] + ADP + H(+)</text>
        <dbReference type="Rhea" id="RHEA:46608"/>
        <dbReference type="Rhea" id="RHEA-COMP:11060"/>
        <dbReference type="Rhea" id="RHEA-COMP:11605"/>
        <dbReference type="ChEBI" id="CHEBI:15378"/>
        <dbReference type="ChEBI" id="CHEBI:30013"/>
        <dbReference type="ChEBI" id="CHEBI:30616"/>
        <dbReference type="ChEBI" id="CHEBI:61977"/>
        <dbReference type="ChEBI" id="CHEBI:456216"/>
        <dbReference type="EC" id="2.7.11.1"/>
    </reaction>
</comment>
<gene>
    <name evidence="21" type="ORF">Tci_062279</name>
</gene>
<dbReference type="Pfam" id="PF00560">
    <property type="entry name" value="LRR_1"/>
    <property type="match status" value="1"/>
</dbReference>
<evidence type="ECO:0000256" key="3">
    <source>
        <dbReference type="ARBA" id="ARBA00022527"/>
    </source>
</evidence>
<evidence type="ECO:0000256" key="7">
    <source>
        <dbReference type="ARBA" id="ARBA00022692"/>
    </source>
</evidence>
<evidence type="ECO:0000313" key="21">
    <source>
        <dbReference type="EMBL" id="GEU90301.1"/>
    </source>
</evidence>
<evidence type="ECO:0000256" key="11">
    <source>
        <dbReference type="ARBA" id="ARBA00022777"/>
    </source>
</evidence>
<dbReference type="SUPFAM" id="SSF52058">
    <property type="entry name" value="L domain-like"/>
    <property type="match status" value="1"/>
</dbReference>
<evidence type="ECO:0000256" key="9">
    <source>
        <dbReference type="ARBA" id="ARBA00022737"/>
    </source>
</evidence>
<keyword evidence="12" id="KW-0067">ATP-binding</keyword>
<evidence type="ECO:0000256" key="16">
    <source>
        <dbReference type="ARBA" id="ARBA00023180"/>
    </source>
</evidence>
<dbReference type="EC" id="2.7.11.1" evidence="2"/>
<keyword evidence="3" id="KW-0723">Serine/threonine-protein kinase</keyword>
<keyword evidence="5" id="KW-0433">Leucine-rich repeat</keyword>
<dbReference type="AlphaFoldDB" id="A0A6L2NVG4"/>
<evidence type="ECO:0000256" key="14">
    <source>
        <dbReference type="ARBA" id="ARBA00023136"/>
    </source>
</evidence>
<dbReference type="InterPro" id="IPR008266">
    <property type="entry name" value="Tyr_kinase_AS"/>
</dbReference>
<keyword evidence="4" id="KW-0597">Phosphoprotein</keyword>
<keyword evidence="9" id="KW-0677">Repeat</keyword>
<organism evidence="21">
    <name type="scientific">Tanacetum cinerariifolium</name>
    <name type="common">Dalmatian daisy</name>
    <name type="synonym">Chrysanthemum cinerariifolium</name>
    <dbReference type="NCBI Taxonomy" id="118510"/>
    <lineage>
        <taxon>Eukaryota</taxon>
        <taxon>Viridiplantae</taxon>
        <taxon>Streptophyta</taxon>
        <taxon>Embryophyta</taxon>
        <taxon>Tracheophyta</taxon>
        <taxon>Spermatophyta</taxon>
        <taxon>Magnoliopsida</taxon>
        <taxon>eudicotyledons</taxon>
        <taxon>Gunneridae</taxon>
        <taxon>Pentapetalae</taxon>
        <taxon>asterids</taxon>
        <taxon>campanulids</taxon>
        <taxon>Asterales</taxon>
        <taxon>Asteraceae</taxon>
        <taxon>Asteroideae</taxon>
        <taxon>Anthemideae</taxon>
        <taxon>Anthemidinae</taxon>
        <taxon>Tanacetum</taxon>
    </lineage>
</organism>
<comment type="subcellular location">
    <subcellularLocation>
        <location evidence="1">Membrane</location>
        <topology evidence="1">Single-pass type I membrane protein</topology>
    </subcellularLocation>
</comment>
<dbReference type="PRINTS" id="PR00019">
    <property type="entry name" value="LEURICHRPT"/>
</dbReference>
<comment type="catalytic activity">
    <reaction evidence="18">
        <text>L-seryl-[protein] + ATP = O-phospho-L-seryl-[protein] + ADP + H(+)</text>
        <dbReference type="Rhea" id="RHEA:17989"/>
        <dbReference type="Rhea" id="RHEA-COMP:9863"/>
        <dbReference type="Rhea" id="RHEA-COMP:11604"/>
        <dbReference type="ChEBI" id="CHEBI:15378"/>
        <dbReference type="ChEBI" id="CHEBI:29999"/>
        <dbReference type="ChEBI" id="CHEBI:30616"/>
        <dbReference type="ChEBI" id="CHEBI:83421"/>
        <dbReference type="ChEBI" id="CHEBI:456216"/>
        <dbReference type="EC" id="2.7.11.1"/>
    </reaction>
</comment>
<accession>A0A6L2NVG4</accession>
<feature type="domain" description="Protein kinase" evidence="20">
    <location>
        <begin position="360"/>
        <end position="626"/>
    </location>
</feature>
<keyword evidence="8" id="KW-0732">Signal</keyword>
<dbReference type="Gene3D" id="3.80.10.10">
    <property type="entry name" value="Ribonuclease Inhibitor"/>
    <property type="match status" value="1"/>
</dbReference>
<feature type="transmembrane region" description="Helical" evidence="19">
    <location>
        <begin position="292"/>
        <end position="316"/>
    </location>
</feature>
<dbReference type="SMART" id="SM00369">
    <property type="entry name" value="LRR_TYP"/>
    <property type="match status" value="4"/>
</dbReference>
<dbReference type="FunFam" id="1.10.510.10:FF:000445">
    <property type="entry name" value="MDIS1-interacting receptor like kinase 2"/>
    <property type="match status" value="1"/>
</dbReference>
<dbReference type="PANTHER" id="PTHR48005:SF95">
    <property type="entry name" value="PROTEIN KINASE DOMAIN-CONTAINING PROTEIN"/>
    <property type="match status" value="1"/>
</dbReference>
<name>A0A6L2NVG4_TANCI</name>